<dbReference type="GO" id="GO:0003677">
    <property type="term" value="F:DNA binding"/>
    <property type="evidence" value="ECO:0007669"/>
    <property type="project" value="UniProtKB-UniRule"/>
</dbReference>
<sequence>MSNRLSLPIPVAEVWDWQRDAACRGYESSTFFHPDRERGRAREMRDFRAKMICRGCPVLVQCREHALSVGEPYGIWGGLSANEREELLATHHGRVDEAVAESFGFDLARQA</sequence>
<evidence type="ECO:0000256" key="4">
    <source>
        <dbReference type="ARBA" id="ARBA00022490"/>
    </source>
</evidence>
<evidence type="ECO:0000256" key="1">
    <source>
        <dbReference type="ARBA" id="ARBA00004496"/>
    </source>
</evidence>
<dbReference type="AlphaFoldDB" id="A0A076ELY4"/>
<evidence type="ECO:0000259" key="13">
    <source>
        <dbReference type="PROSITE" id="PS51674"/>
    </source>
</evidence>
<evidence type="ECO:0000256" key="10">
    <source>
        <dbReference type="ARBA" id="ARBA00023157"/>
    </source>
</evidence>
<evidence type="ECO:0000256" key="2">
    <source>
        <dbReference type="ARBA" id="ARBA00006597"/>
    </source>
</evidence>
<keyword evidence="8 12" id="KW-0805">Transcription regulation</keyword>
<dbReference type="InterPro" id="IPR003482">
    <property type="entry name" value="Whib"/>
</dbReference>
<dbReference type="GO" id="GO:0035731">
    <property type="term" value="F:dinitrosyl-iron complex binding"/>
    <property type="evidence" value="ECO:0007669"/>
    <property type="project" value="UniProtKB-UniRule"/>
</dbReference>
<proteinExistence type="inferred from homology"/>
<comment type="cofactor">
    <cofactor evidence="12">
        <name>[4Fe-4S] cluster</name>
        <dbReference type="ChEBI" id="CHEBI:49883"/>
    </cofactor>
    <text evidence="12">Binds 1 [4Fe-4S] cluster per subunit. Following nitrosylation of the [4Fe-4S] cluster binds 1 [4Fe-8(NO)] cluster per subunit.</text>
</comment>
<comment type="PTM">
    <text evidence="12">The Fe-S cluster can be nitrosylated by nitric oxide (NO).</text>
</comment>
<evidence type="ECO:0000256" key="5">
    <source>
        <dbReference type="ARBA" id="ARBA00022723"/>
    </source>
</evidence>
<comment type="function">
    <text evidence="12">Acts as a transcriptional regulator. Probably redox-responsive. The apo- but not holo-form probably binds DNA.</text>
</comment>
<feature type="binding site" evidence="12">
    <location>
        <position position="62"/>
    </location>
    <ligand>
        <name>[4Fe-4S] cluster</name>
        <dbReference type="ChEBI" id="CHEBI:49883"/>
    </ligand>
</feature>
<dbReference type="PANTHER" id="PTHR38839">
    <property type="entry name" value="TRANSCRIPTIONAL REGULATOR WHID-RELATED"/>
    <property type="match status" value="1"/>
</dbReference>
<evidence type="ECO:0000256" key="3">
    <source>
        <dbReference type="ARBA" id="ARBA00022485"/>
    </source>
</evidence>
<evidence type="ECO:0000256" key="9">
    <source>
        <dbReference type="ARBA" id="ARBA00023125"/>
    </source>
</evidence>
<keyword evidence="7 12" id="KW-0411">Iron-sulfur</keyword>
<dbReference type="HAMAP" id="MF_01479">
    <property type="entry name" value="WhiB"/>
    <property type="match status" value="1"/>
</dbReference>
<dbReference type="GO" id="GO:0047134">
    <property type="term" value="F:protein-disulfide reductase [NAD(P)H] activity"/>
    <property type="evidence" value="ECO:0007669"/>
    <property type="project" value="TreeGrafter"/>
</dbReference>
<feature type="binding site" evidence="12">
    <location>
        <position position="23"/>
    </location>
    <ligand>
        <name>[4Fe-4S] cluster</name>
        <dbReference type="ChEBI" id="CHEBI:49883"/>
    </ligand>
</feature>
<dbReference type="InterPro" id="IPR034768">
    <property type="entry name" value="4FE4S_WBL"/>
</dbReference>
<evidence type="ECO:0000256" key="7">
    <source>
        <dbReference type="ARBA" id="ARBA00023014"/>
    </source>
</evidence>
<accession>A0A076ELY4</accession>
<evidence type="ECO:0000313" key="15">
    <source>
        <dbReference type="Proteomes" id="UP000028488"/>
    </source>
</evidence>
<evidence type="ECO:0000256" key="11">
    <source>
        <dbReference type="ARBA" id="ARBA00023163"/>
    </source>
</evidence>
<keyword evidence="10 12" id="KW-1015">Disulfide bond</keyword>
<name>A0A076ELY4_RHOOP</name>
<keyword evidence="9 12" id="KW-0238">DNA-binding</keyword>
<dbReference type="PANTHER" id="PTHR38839:SF5">
    <property type="entry name" value="TRANSCRIPTIONAL REGULATOR WHID"/>
    <property type="match status" value="1"/>
</dbReference>
<dbReference type="GO" id="GO:0045892">
    <property type="term" value="P:negative regulation of DNA-templated transcription"/>
    <property type="evidence" value="ECO:0007669"/>
    <property type="project" value="TreeGrafter"/>
</dbReference>
<comment type="subcellular location">
    <subcellularLocation>
        <location evidence="1 12">Cytoplasm</location>
    </subcellularLocation>
</comment>
<feature type="binding site" evidence="12">
    <location>
        <position position="53"/>
    </location>
    <ligand>
        <name>[4Fe-4S] cluster</name>
        <dbReference type="ChEBI" id="CHEBI:49883"/>
    </ligand>
</feature>
<evidence type="ECO:0000256" key="8">
    <source>
        <dbReference type="ARBA" id="ARBA00023015"/>
    </source>
</evidence>
<dbReference type="Proteomes" id="UP000028488">
    <property type="component" value="Chromosome"/>
</dbReference>
<keyword evidence="4 12" id="KW-0963">Cytoplasm</keyword>
<dbReference type="eggNOG" id="ENOG5032S23">
    <property type="taxonomic scope" value="Bacteria"/>
</dbReference>
<dbReference type="PROSITE" id="PS51674">
    <property type="entry name" value="4FE4S_WBL"/>
    <property type="match status" value="1"/>
</dbReference>
<keyword evidence="6 12" id="KW-0408">Iron</keyword>
<evidence type="ECO:0000256" key="12">
    <source>
        <dbReference type="HAMAP-Rule" id="MF_01479"/>
    </source>
</evidence>
<dbReference type="GO" id="GO:0005737">
    <property type="term" value="C:cytoplasm"/>
    <property type="evidence" value="ECO:0007669"/>
    <property type="project" value="UniProtKB-SubCell"/>
</dbReference>
<comment type="similarity">
    <text evidence="2 12">Belongs to the WhiB family.</text>
</comment>
<reference evidence="14 15" key="1">
    <citation type="submission" date="2014-07" db="EMBL/GenBank/DDBJ databases">
        <title>Genome Sequence of Rhodococcus opacus Strain R7, a Biodegrader of Mono- and Polycyclic Aromatic Hydrocarbons.</title>
        <authorList>
            <person name="Di Gennaro P."/>
            <person name="Zampolli J."/>
            <person name="Presti I."/>
            <person name="Cappelletti M."/>
            <person name="D'Ursi P."/>
            <person name="Orro A."/>
            <person name="Mezzelani A."/>
            <person name="Milanesi L."/>
        </authorList>
    </citation>
    <scope>NUCLEOTIDE SEQUENCE [LARGE SCALE GENOMIC DNA]</scope>
    <source>
        <strain evidence="14 15">R7</strain>
    </source>
</reference>
<comment type="PTM">
    <text evidence="12">Upon Fe-S cluster removal intramolecular disulfide bonds are formed.</text>
</comment>
<dbReference type="GO" id="GO:0045454">
    <property type="term" value="P:cell redox homeostasis"/>
    <property type="evidence" value="ECO:0007669"/>
    <property type="project" value="TreeGrafter"/>
</dbReference>
<keyword evidence="11 12" id="KW-0804">Transcription</keyword>
<feature type="domain" description="4Fe-4S Wbl-type" evidence="13">
    <location>
        <begin position="22"/>
        <end position="86"/>
    </location>
</feature>
<organism evidence="14 15">
    <name type="scientific">Rhodococcus opacus</name>
    <name type="common">Nocardia opaca</name>
    <dbReference type="NCBI Taxonomy" id="37919"/>
    <lineage>
        <taxon>Bacteria</taxon>
        <taxon>Bacillati</taxon>
        <taxon>Actinomycetota</taxon>
        <taxon>Actinomycetes</taxon>
        <taxon>Mycobacteriales</taxon>
        <taxon>Nocardiaceae</taxon>
        <taxon>Rhodococcus</taxon>
    </lineage>
</organism>
<dbReference type="Pfam" id="PF02467">
    <property type="entry name" value="Whib"/>
    <property type="match status" value="1"/>
</dbReference>
<evidence type="ECO:0000256" key="6">
    <source>
        <dbReference type="ARBA" id="ARBA00023004"/>
    </source>
</evidence>
<gene>
    <name evidence="12" type="primary">whiB</name>
    <name evidence="14" type="ORF">EP51_20025</name>
</gene>
<dbReference type="RefSeq" id="WP_025431714.1">
    <property type="nucleotide sequence ID" value="NZ_CP008947.1"/>
</dbReference>
<feature type="binding site" evidence="12">
    <location>
        <position position="56"/>
    </location>
    <ligand>
        <name>[4Fe-4S] cluster</name>
        <dbReference type="ChEBI" id="CHEBI:49883"/>
    </ligand>
</feature>
<dbReference type="EMBL" id="CP008947">
    <property type="protein sequence ID" value="AII06801.1"/>
    <property type="molecule type" value="Genomic_DNA"/>
</dbReference>
<dbReference type="GO" id="GO:0051539">
    <property type="term" value="F:4 iron, 4 sulfur cluster binding"/>
    <property type="evidence" value="ECO:0007669"/>
    <property type="project" value="UniProtKB-UniRule"/>
</dbReference>
<evidence type="ECO:0000313" key="14">
    <source>
        <dbReference type="EMBL" id="AII06801.1"/>
    </source>
</evidence>
<protein>
    <recommendedName>
        <fullName evidence="12">Transcriptional regulator WhiB</fullName>
    </recommendedName>
</protein>
<keyword evidence="3 12" id="KW-0004">4Fe-4S</keyword>
<dbReference type="GO" id="GO:0046872">
    <property type="term" value="F:metal ion binding"/>
    <property type="evidence" value="ECO:0007669"/>
    <property type="project" value="UniProtKB-KW"/>
</dbReference>
<keyword evidence="5 12" id="KW-0479">Metal-binding</keyword>
<dbReference type="GeneID" id="69888530"/>